<dbReference type="PANTHER" id="PTHR43612">
    <property type="entry name" value="TRIFUNCTIONAL ENZYME SUBUNIT ALPHA"/>
    <property type="match status" value="1"/>
</dbReference>
<dbReference type="SUPFAM" id="SSF48179">
    <property type="entry name" value="6-phosphogluconate dehydrogenase C-terminal domain-like"/>
    <property type="match status" value="2"/>
</dbReference>
<dbReference type="Pfam" id="PF00378">
    <property type="entry name" value="ECH_1"/>
    <property type="match status" value="1"/>
</dbReference>
<dbReference type="GO" id="GO:0006635">
    <property type="term" value="P:fatty acid beta-oxidation"/>
    <property type="evidence" value="ECO:0007669"/>
    <property type="project" value="TreeGrafter"/>
</dbReference>
<feature type="domain" description="3-hydroxyacyl-CoA dehydrogenase C-terminal" evidence="5">
    <location>
        <begin position="321"/>
        <end position="404"/>
    </location>
</feature>
<dbReference type="InterPro" id="IPR050136">
    <property type="entry name" value="FA_oxidation_alpha_subunit"/>
</dbReference>
<evidence type="ECO:0000313" key="7">
    <source>
        <dbReference type="Proteomes" id="UP000282551"/>
    </source>
</evidence>
<keyword evidence="2" id="KW-0443">Lipid metabolism</keyword>
<dbReference type="InterPro" id="IPR006108">
    <property type="entry name" value="3HC_DH_C"/>
</dbReference>
<reference evidence="6 7" key="1">
    <citation type="submission" date="2018-12" db="EMBL/GenBank/DDBJ databases">
        <authorList>
            <consortium name="Pathogen Informatics"/>
        </authorList>
    </citation>
    <scope>NUCLEOTIDE SEQUENCE [LARGE SCALE GENOMIC DNA]</scope>
    <source>
        <strain evidence="6 7">NCTC10485</strain>
    </source>
</reference>
<dbReference type="EMBL" id="LR134355">
    <property type="protein sequence ID" value="VEG47905.1"/>
    <property type="molecule type" value="Genomic_DNA"/>
</dbReference>
<sequence length="518" mass="54330">MAIDWTQDADGVVVLTMDAPGAGANTITDAFRGALDQALDRIDAERDGITGVVIASAKKTFLAGMDLDVLVEQVMPSDPADVMALATGLKAQLRRLETLGLPVVAAINGAALGGGLELALACHHRIAADVPGNRMGLPEVQLGVLPGAGGVARTVRLLGIEPALTAVLLSGARLKPVAAQEIGLVDDVVGGIDELVPAAKAWIAAHPDAHTQPWDVRGYRIPGGEPSEPAFAQNLPAFPANLHKRLGTDRMPAPRAILAAAVEGAQVDFDTAQLIESRYFVSLVKSPVARNMVQAFFFDVQAVQSAGSQPQDLAGVVGDEFTTRVRAAQLIEAIRMLADGIDPAVIEQAATQAGYAVPPLQAADELGLATLREIIDETSADGVVGTMLDLGRPGAPGGAGFYDYLDGQRARLWDGLREQWNTVREPEVPFGDLQDRLLFSQVIAAQQALDDGVVDSDAAANVGSLFALGFPAWTGGVRQFVAGYPGGEKAFRRRAEALAGRYGERFRLPASLGAVQRA</sequence>
<dbReference type="OrthoDB" id="9771883at2"/>
<dbReference type="Pfam" id="PF00725">
    <property type="entry name" value="3HCDH"/>
    <property type="match status" value="1"/>
</dbReference>
<dbReference type="FunFam" id="3.90.226.10:FF:000047">
    <property type="entry name" value="Probable 3-hydroxyacyl-CoA dehydrogenase"/>
    <property type="match status" value="1"/>
</dbReference>
<dbReference type="InterPro" id="IPR029045">
    <property type="entry name" value="ClpP/crotonase-like_dom_sf"/>
</dbReference>
<dbReference type="GO" id="GO:0004300">
    <property type="term" value="F:enoyl-CoA hydratase activity"/>
    <property type="evidence" value="ECO:0007669"/>
    <property type="project" value="TreeGrafter"/>
</dbReference>
<proteinExistence type="inferred from homology"/>
<accession>A0A3S4VBA1</accession>
<evidence type="ECO:0000259" key="5">
    <source>
        <dbReference type="Pfam" id="PF00725"/>
    </source>
</evidence>
<dbReference type="Gene3D" id="3.90.226.10">
    <property type="entry name" value="2-enoyl-CoA Hydratase, Chain A, domain 1"/>
    <property type="match status" value="1"/>
</dbReference>
<dbReference type="AlphaFoldDB" id="A0A3S4VBA1"/>
<keyword evidence="4" id="KW-0511">Multifunctional enzyme</keyword>
<name>A0A3S4VBA1_MYCCI</name>
<dbReference type="InterPro" id="IPR001753">
    <property type="entry name" value="Enoyl-CoA_hydra/iso"/>
</dbReference>
<keyword evidence="2" id="KW-0442">Lipid degradation</keyword>
<organism evidence="6 7">
    <name type="scientific">Mycolicibacterium chitae</name>
    <name type="common">Mycobacterium chitae</name>
    <dbReference type="NCBI Taxonomy" id="1792"/>
    <lineage>
        <taxon>Bacteria</taxon>
        <taxon>Bacillati</taxon>
        <taxon>Actinomycetota</taxon>
        <taxon>Actinomycetes</taxon>
        <taxon>Mycobacteriales</taxon>
        <taxon>Mycobacteriaceae</taxon>
        <taxon>Mycolicibacterium</taxon>
    </lineage>
</organism>
<evidence type="ECO:0000256" key="2">
    <source>
        <dbReference type="ARBA" id="ARBA00022963"/>
    </source>
</evidence>
<dbReference type="Proteomes" id="UP000282551">
    <property type="component" value="Chromosome"/>
</dbReference>
<protein>
    <submittedName>
        <fullName evidence="6">Acyl-CoA dehydrogenase</fullName>
    </submittedName>
</protein>
<comment type="similarity">
    <text evidence="1">In the central section; belongs to the 3-hydroxyacyl-CoA dehydrogenase family.</text>
</comment>
<evidence type="ECO:0000313" key="6">
    <source>
        <dbReference type="EMBL" id="VEG47905.1"/>
    </source>
</evidence>
<evidence type="ECO:0000256" key="1">
    <source>
        <dbReference type="ARBA" id="ARBA00007005"/>
    </source>
</evidence>
<dbReference type="InterPro" id="IPR008927">
    <property type="entry name" value="6-PGluconate_DH-like_C_sf"/>
</dbReference>
<dbReference type="SUPFAM" id="SSF52096">
    <property type="entry name" value="ClpP/crotonase"/>
    <property type="match status" value="1"/>
</dbReference>
<evidence type="ECO:0000256" key="3">
    <source>
        <dbReference type="ARBA" id="ARBA00023239"/>
    </source>
</evidence>
<gene>
    <name evidence="6" type="primary">fadJ</name>
    <name evidence="6" type="ORF">NCTC10485_02197</name>
</gene>
<dbReference type="Gene3D" id="1.10.1040.50">
    <property type="match status" value="1"/>
</dbReference>
<keyword evidence="7" id="KW-1185">Reference proteome</keyword>
<dbReference type="PANTHER" id="PTHR43612:SF3">
    <property type="entry name" value="TRIFUNCTIONAL ENZYME SUBUNIT ALPHA, MITOCHONDRIAL"/>
    <property type="match status" value="1"/>
</dbReference>
<evidence type="ECO:0000256" key="4">
    <source>
        <dbReference type="ARBA" id="ARBA00023268"/>
    </source>
</evidence>
<keyword evidence="3" id="KW-0456">Lyase</keyword>
<dbReference type="GO" id="GO:0016509">
    <property type="term" value="F:long-chain (3S)-3-hydroxyacyl-CoA dehydrogenase (NAD+) activity"/>
    <property type="evidence" value="ECO:0007669"/>
    <property type="project" value="TreeGrafter"/>
</dbReference>
<dbReference type="CDD" id="cd06558">
    <property type="entry name" value="crotonase-like"/>
    <property type="match status" value="1"/>
</dbReference>